<keyword evidence="1" id="KW-0732">Signal</keyword>
<dbReference type="EMBL" id="JARVKF010000223">
    <property type="protein sequence ID" value="KAK9420893.1"/>
    <property type="molecule type" value="Genomic_DNA"/>
</dbReference>
<keyword evidence="3" id="KW-1185">Reference proteome</keyword>
<sequence>MFLVPMVLLFSDIPILGSILFSRTALEFIGPKPTDKNGTVPPEKS</sequence>
<feature type="chain" id="PRO_5047404076" evidence="1">
    <location>
        <begin position="18"/>
        <end position="45"/>
    </location>
</feature>
<reference evidence="2 3" key="1">
    <citation type="journal article" date="2024" name="J. Plant Pathol.">
        <title>Sequence and assembly of the genome of Seiridium unicorne, isolate CBS 538.82, causal agent of cypress canker disease.</title>
        <authorList>
            <person name="Scali E."/>
            <person name="Rocca G.D."/>
            <person name="Danti R."/>
            <person name="Garbelotto M."/>
            <person name="Barberini S."/>
            <person name="Baroncelli R."/>
            <person name="Emiliani G."/>
        </authorList>
    </citation>
    <scope>NUCLEOTIDE SEQUENCE [LARGE SCALE GENOMIC DNA]</scope>
    <source>
        <strain evidence="2 3">BM-138-508</strain>
    </source>
</reference>
<comment type="caution">
    <text evidence="2">The sequence shown here is derived from an EMBL/GenBank/DDBJ whole genome shotgun (WGS) entry which is preliminary data.</text>
</comment>
<evidence type="ECO:0000313" key="3">
    <source>
        <dbReference type="Proteomes" id="UP001408356"/>
    </source>
</evidence>
<evidence type="ECO:0000256" key="1">
    <source>
        <dbReference type="SAM" id="SignalP"/>
    </source>
</evidence>
<feature type="signal peptide" evidence="1">
    <location>
        <begin position="1"/>
        <end position="17"/>
    </location>
</feature>
<dbReference type="Proteomes" id="UP001408356">
    <property type="component" value="Unassembled WGS sequence"/>
</dbReference>
<organism evidence="2 3">
    <name type="scientific">Seiridium unicorne</name>
    <dbReference type="NCBI Taxonomy" id="138068"/>
    <lineage>
        <taxon>Eukaryota</taxon>
        <taxon>Fungi</taxon>
        <taxon>Dikarya</taxon>
        <taxon>Ascomycota</taxon>
        <taxon>Pezizomycotina</taxon>
        <taxon>Sordariomycetes</taxon>
        <taxon>Xylariomycetidae</taxon>
        <taxon>Amphisphaeriales</taxon>
        <taxon>Sporocadaceae</taxon>
        <taxon>Seiridium</taxon>
    </lineage>
</organism>
<gene>
    <name evidence="2" type="ORF">SUNI508_00984</name>
</gene>
<name>A0ABR2V1U9_9PEZI</name>
<evidence type="ECO:0000313" key="2">
    <source>
        <dbReference type="EMBL" id="KAK9420893.1"/>
    </source>
</evidence>
<proteinExistence type="predicted"/>
<accession>A0ABR2V1U9</accession>
<protein>
    <submittedName>
        <fullName evidence="2">Uncharacterized protein</fullName>
    </submittedName>
</protein>